<dbReference type="Proteomes" id="UP000280444">
    <property type="component" value="Unassembled WGS sequence"/>
</dbReference>
<dbReference type="RefSeq" id="WP_124869923.1">
    <property type="nucleotide sequence ID" value="NZ_RQZF01000004.1"/>
</dbReference>
<organism evidence="4 5">
    <name type="scientific">Schaalia canis</name>
    <dbReference type="NCBI Taxonomy" id="100469"/>
    <lineage>
        <taxon>Bacteria</taxon>
        <taxon>Bacillati</taxon>
        <taxon>Actinomycetota</taxon>
        <taxon>Actinomycetes</taxon>
        <taxon>Actinomycetales</taxon>
        <taxon>Actinomycetaceae</taxon>
        <taxon>Schaalia</taxon>
    </lineage>
</organism>
<reference evidence="4 5" key="1">
    <citation type="submission" date="2018-11" db="EMBL/GenBank/DDBJ databases">
        <title>Genomes From Bacteria Associated with the Canine Oral Cavity: a Test Case for Automated Genome-Based Taxonomic Assignment.</title>
        <authorList>
            <person name="Coil D.A."/>
            <person name="Jospin G."/>
            <person name="Darling A.E."/>
            <person name="Wallis C."/>
            <person name="Davis I.J."/>
            <person name="Harris S."/>
            <person name="Eisen J.A."/>
            <person name="Holcombe L.J."/>
            <person name="O'Flynn C."/>
        </authorList>
    </citation>
    <scope>NUCLEOTIDE SEQUENCE [LARGE SCALE GENOMIC DNA]</scope>
    <source>
        <strain evidence="4 5">OH770</strain>
    </source>
</reference>
<feature type="region of interest" description="Disordered" evidence="1">
    <location>
        <begin position="288"/>
        <end position="328"/>
    </location>
</feature>
<evidence type="ECO:0008006" key="6">
    <source>
        <dbReference type="Google" id="ProtNLM"/>
    </source>
</evidence>
<feature type="compositionally biased region" description="Polar residues" evidence="1">
    <location>
        <begin position="311"/>
        <end position="327"/>
    </location>
</feature>
<proteinExistence type="predicted"/>
<dbReference type="OrthoDB" id="3267347at2"/>
<evidence type="ECO:0000256" key="3">
    <source>
        <dbReference type="SAM" id="SignalP"/>
    </source>
</evidence>
<feature type="chain" id="PRO_5017966115" description="Secreted protein" evidence="3">
    <location>
        <begin position="26"/>
        <end position="748"/>
    </location>
</feature>
<keyword evidence="2" id="KW-1133">Transmembrane helix</keyword>
<feature type="region of interest" description="Disordered" evidence="1">
    <location>
        <begin position="707"/>
        <end position="748"/>
    </location>
</feature>
<dbReference type="EMBL" id="RQZF01000004">
    <property type="protein sequence ID" value="RRC95368.1"/>
    <property type="molecule type" value="Genomic_DNA"/>
</dbReference>
<keyword evidence="2" id="KW-0472">Membrane</keyword>
<evidence type="ECO:0000256" key="1">
    <source>
        <dbReference type="SAM" id="MobiDB-lite"/>
    </source>
</evidence>
<gene>
    <name evidence="4" type="ORF">EII11_05680</name>
</gene>
<dbReference type="Pfam" id="PF19516">
    <property type="entry name" value="DUF6049"/>
    <property type="match status" value="1"/>
</dbReference>
<comment type="caution">
    <text evidence="4">The sequence shown here is derived from an EMBL/GenBank/DDBJ whole genome shotgun (WGS) entry which is preliminary data.</text>
</comment>
<feature type="transmembrane region" description="Helical" evidence="2">
    <location>
        <begin position="679"/>
        <end position="697"/>
    </location>
</feature>
<accession>A0A3P1SDZ4</accession>
<feature type="signal peptide" evidence="3">
    <location>
        <begin position="1"/>
        <end position="25"/>
    </location>
</feature>
<sequence>MFSRLFAALTSAALAALSLPILSAAAPVALPAAVTSPSARPLTFAEEYREQQDLVVSINNLEPRVLTDESSLVVSGMVANHGTSPLPAPTLQLFMQATTPVSMEEMSHFFAGLLWNGPLIATDALAGTLAPGESRSFTVTVDRASLPLEGQWAWGPRGLTVEASAGDHRVNDRSLVVWDAGQNFVPARLNVLVPWTATNAPLAAYAPAIAGQLQSRPGVTLAVDPEALDVGDEVMSGVVRERLLTGTHEVIPLLPFDADPGLTMAMSSEWIQQLCDRSREGFPALLSTTTDEDANAPQSGESAQLAPDGDSAQSPQSGSTHPTTLASVSDLLKRRDAARILRDVRWPSDESFGVDFLAHASSAITVAPAGALAATEDVSFLPAPRVEVDPVSGGTLIGGHADVGATVLTSPQYLSDLLGWGSSTPADTLDRDQLLSAAGAIITRERPQTERSFLAVMPRRSQLSDDALTRLRALTEHRWVAPATLSAIAGSVPTDIERLPVGPTHLDDASVQAIATLDAVLENGKATEAALVDPQPLREELTRHTFKALSASYEPRQRQVAANLLRIRTSGYAHAVHAEPSAPVNVISTSVNFPVRIVNALPWEVRVRVDLDPSDRRMRVVEIPEVTIPANSSRTVEVPVKAIGSGDINVTYRVLTADGTLLDNTHSVSVRLRADWEDAATMAIAVVVGMAFIGGLLRTLRRRIRGSTGLPGAGGSTPTDTVIPVSDASPSLTAPDTLTDDPSSPLQG</sequence>
<keyword evidence="5" id="KW-1185">Reference proteome</keyword>
<keyword evidence="3" id="KW-0732">Signal</keyword>
<name>A0A3P1SDZ4_9ACTO</name>
<dbReference type="InterPro" id="IPR046112">
    <property type="entry name" value="DUF6049"/>
</dbReference>
<dbReference type="AlphaFoldDB" id="A0A3P1SDZ4"/>
<protein>
    <recommendedName>
        <fullName evidence="6">Secreted protein</fullName>
    </recommendedName>
</protein>
<keyword evidence="2" id="KW-0812">Transmembrane</keyword>
<evidence type="ECO:0000313" key="4">
    <source>
        <dbReference type="EMBL" id="RRC95368.1"/>
    </source>
</evidence>
<evidence type="ECO:0000256" key="2">
    <source>
        <dbReference type="SAM" id="Phobius"/>
    </source>
</evidence>
<evidence type="ECO:0000313" key="5">
    <source>
        <dbReference type="Proteomes" id="UP000280444"/>
    </source>
</evidence>
<feature type="compositionally biased region" description="Polar residues" evidence="1">
    <location>
        <begin position="728"/>
        <end position="748"/>
    </location>
</feature>